<dbReference type="PANTHER" id="PTHR12901">
    <property type="entry name" value="SPERM PROTEIN HOMOLOG"/>
    <property type="match status" value="1"/>
</dbReference>
<dbReference type="GO" id="GO:0048039">
    <property type="term" value="F:ubiquinone binding"/>
    <property type="evidence" value="ECO:0007669"/>
    <property type="project" value="InterPro"/>
</dbReference>
<dbReference type="AlphaFoldDB" id="A0A4R2KKB9"/>
<comment type="similarity">
    <text evidence="1">Belongs to the ribosome association toxin RatA family.</text>
</comment>
<organism evidence="4 5">
    <name type="scientific">Chromatocurvus halotolerans</name>
    <dbReference type="NCBI Taxonomy" id="1132028"/>
    <lineage>
        <taxon>Bacteria</taxon>
        <taxon>Pseudomonadati</taxon>
        <taxon>Pseudomonadota</taxon>
        <taxon>Gammaproteobacteria</taxon>
        <taxon>Cellvibrionales</taxon>
        <taxon>Halieaceae</taxon>
        <taxon>Chromatocurvus</taxon>
    </lineage>
</organism>
<evidence type="ECO:0000313" key="4">
    <source>
        <dbReference type="EMBL" id="TCO71089.1"/>
    </source>
</evidence>
<dbReference type="GO" id="GO:0045333">
    <property type="term" value="P:cellular respiration"/>
    <property type="evidence" value="ECO:0007669"/>
    <property type="project" value="InterPro"/>
</dbReference>
<accession>A0A4R2KKB9</accession>
<dbReference type="Proteomes" id="UP000294980">
    <property type="component" value="Unassembled WGS sequence"/>
</dbReference>
<dbReference type="InterPro" id="IPR023393">
    <property type="entry name" value="START-like_dom_sf"/>
</dbReference>
<evidence type="ECO:0000256" key="1">
    <source>
        <dbReference type="ARBA" id="ARBA00008918"/>
    </source>
</evidence>
<evidence type="ECO:0000259" key="3">
    <source>
        <dbReference type="Pfam" id="PF03364"/>
    </source>
</evidence>
<reference evidence="4 5" key="1">
    <citation type="submission" date="2019-03" db="EMBL/GenBank/DDBJ databases">
        <title>Genomic Encyclopedia of Type Strains, Phase IV (KMG-IV): sequencing the most valuable type-strain genomes for metagenomic binning, comparative biology and taxonomic classification.</title>
        <authorList>
            <person name="Goeker M."/>
        </authorList>
    </citation>
    <scope>NUCLEOTIDE SEQUENCE [LARGE SCALE GENOMIC DNA]</scope>
    <source>
        <strain evidence="4 5">DSM 23344</strain>
    </source>
</reference>
<feature type="domain" description="Coenzyme Q-binding protein COQ10 START" evidence="3">
    <location>
        <begin position="10"/>
        <end position="134"/>
    </location>
</feature>
<dbReference type="EMBL" id="SLWX01000023">
    <property type="protein sequence ID" value="TCO71089.1"/>
    <property type="molecule type" value="Genomic_DNA"/>
</dbReference>
<dbReference type="CDD" id="cd07813">
    <property type="entry name" value="COQ10p_like"/>
    <property type="match status" value="1"/>
</dbReference>
<evidence type="ECO:0000256" key="2">
    <source>
        <dbReference type="ARBA" id="ARBA00022649"/>
    </source>
</evidence>
<keyword evidence="2" id="KW-1277">Toxin-antitoxin system</keyword>
<name>A0A4R2KKB9_9GAMM</name>
<gene>
    <name evidence="4" type="ORF">EV688_12321</name>
</gene>
<proteinExistence type="inferred from homology"/>
<sequence length="144" mass="15988">MPSIHRSALLPYTAQQVYDLVNDVESYPSFMEGCVGARILSRSDTTMEARLELARGGIVQSFTTLNTLTANEAIELRLREGPFERFAGRWRFQALGEAACKVSLELDFTIRSALVGVAAGRLFERVTNSQVEAVARRARQVYGT</sequence>
<comment type="caution">
    <text evidence="4">The sequence shown here is derived from an EMBL/GenBank/DDBJ whole genome shotgun (WGS) entry which is preliminary data.</text>
</comment>
<dbReference type="SUPFAM" id="SSF55961">
    <property type="entry name" value="Bet v1-like"/>
    <property type="match status" value="1"/>
</dbReference>
<dbReference type="InterPro" id="IPR044996">
    <property type="entry name" value="COQ10-like"/>
</dbReference>
<evidence type="ECO:0000313" key="5">
    <source>
        <dbReference type="Proteomes" id="UP000294980"/>
    </source>
</evidence>
<dbReference type="Gene3D" id="3.30.530.20">
    <property type="match status" value="1"/>
</dbReference>
<protein>
    <submittedName>
        <fullName evidence="4">Ribosome-associated toxin RatA of RatAB toxin-antitoxin module</fullName>
    </submittedName>
</protein>
<dbReference type="OrthoDB" id="9804759at2"/>
<dbReference type="Pfam" id="PF03364">
    <property type="entry name" value="Polyketide_cyc"/>
    <property type="match status" value="1"/>
</dbReference>
<keyword evidence="5" id="KW-1185">Reference proteome</keyword>
<dbReference type="RefSeq" id="WP_117319582.1">
    <property type="nucleotide sequence ID" value="NZ_QQSW01000030.1"/>
</dbReference>
<dbReference type="PANTHER" id="PTHR12901:SF10">
    <property type="entry name" value="COENZYME Q-BINDING PROTEIN COQ10, MITOCHONDRIAL"/>
    <property type="match status" value="1"/>
</dbReference>
<dbReference type="InterPro" id="IPR005031">
    <property type="entry name" value="COQ10_START"/>
</dbReference>